<feature type="transmembrane region" description="Helical" evidence="1">
    <location>
        <begin position="161"/>
        <end position="179"/>
    </location>
</feature>
<dbReference type="Pfam" id="PF13360">
    <property type="entry name" value="PQQ_2"/>
    <property type="match status" value="1"/>
</dbReference>
<feature type="transmembrane region" description="Helical" evidence="1">
    <location>
        <begin position="52"/>
        <end position="69"/>
    </location>
</feature>
<dbReference type="InterPro" id="IPR002372">
    <property type="entry name" value="PQQ_rpt_dom"/>
</dbReference>
<evidence type="ECO:0000259" key="2">
    <source>
        <dbReference type="Pfam" id="PF13360"/>
    </source>
</evidence>
<keyword evidence="1" id="KW-1133">Transmembrane helix</keyword>
<dbReference type="EMBL" id="JAQFWQ010000004">
    <property type="protein sequence ID" value="MDA2809468.1"/>
    <property type="molecule type" value="Genomic_DNA"/>
</dbReference>
<keyword evidence="4" id="KW-1185">Reference proteome</keyword>
<feature type="transmembrane region" description="Helical" evidence="1">
    <location>
        <begin position="90"/>
        <end position="108"/>
    </location>
</feature>
<dbReference type="Gene3D" id="2.130.10.10">
    <property type="entry name" value="YVTN repeat-like/Quinoprotein amine dehydrogenase"/>
    <property type="match status" value="1"/>
</dbReference>
<dbReference type="InterPro" id="IPR015943">
    <property type="entry name" value="WD40/YVTN_repeat-like_dom_sf"/>
</dbReference>
<keyword evidence="1" id="KW-0812">Transmembrane</keyword>
<accession>A0ABT4TXQ0</accession>
<evidence type="ECO:0000313" key="3">
    <source>
        <dbReference type="EMBL" id="MDA2809468.1"/>
    </source>
</evidence>
<sequence>MYRVPLTRTRPILDALGSIGLGLLTGGVLLAVVAVFRLGAMGNDALETVTELPSWWVTVALGTLAALITPRWGEEQAGTQSKGHQRWAHTLLFAVVGMSSLYVSYAAFPANTFWATATSSEAYSPAPIRVSVWGAAVVIFLGAVLTAASTRRPRVRAPLRFLPLFSAGLVLVIAAEFVLRTAALYEPVDYVIGTVAPEDDGLEVPTEANKVGWSWKAPTGARLESVQPGPSGPLLIFEDGIVSLDGTTGDELWHYRKPYSDIVEVSVIDDGATGVVASLPNGQPSGDQTITEISTTTGEITRESTLGGWVADAAPEDAGFDFKGRTSDMRLFVGSEDGKSLRWSARSAETGEELWRFKLPSSDGRTCAPDDQWAADRNYLVAENRVVFLYGCLNVDPDADAWRRNPWNQFDRQEGEFTLEVVAKDADTGRTTWKHTWEGSQGSPMNIFRLAASHPAPSREGDTVITLGSLTAPPIILDPKDGTPITELPGDLAEFTAHDRSFERLVYSDSEFTIIQTGSVFDRELSEVFQLEPHTGSAIETIRASSDSLFFRELETATLLGDSISIMSRHRGSIGDSRALSFATLPFGSDVTDVDWIELGPVHPDTRRATGVWEDRAQVVPVPGAVVAYVADTEPMVVYGLVA</sequence>
<protein>
    <submittedName>
        <fullName evidence="3">PQQ-binding-like beta-propeller repeat protein</fullName>
    </submittedName>
</protein>
<gene>
    <name evidence="3" type="ORF">O4J56_02350</name>
</gene>
<dbReference type="Proteomes" id="UP001527866">
    <property type="component" value="Unassembled WGS sequence"/>
</dbReference>
<dbReference type="RefSeq" id="WP_270683374.1">
    <property type="nucleotide sequence ID" value="NZ_JAQFWQ010000004.1"/>
</dbReference>
<dbReference type="InterPro" id="IPR011047">
    <property type="entry name" value="Quinoprotein_ADH-like_sf"/>
</dbReference>
<feature type="domain" description="Pyrrolo-quinoline quinone repeat" evidence="2">
    <location>
        <begin position="240"/>
        <end position="467"/>
    </location>
</feature>
<evidence type="ECO:0000313" key="4">
    <source>
        <dbReference type="Proteomes" id="UP001527866"/>
    </source>
</evidence>
<organism evidence="3 4">
    <name type="scientific">Nocardiopsis endophytica</name>
    <dbReference type="NCBI Taxonomy" id="3018445"/>
    <lineage>
        <taxon>Bacteria</taxon>
        <taxon>Bacillati</taxon>
        <taxon>Actinomycetota</taxon>
        <taxon>Actinomycetes</taxon>
        <taxon>Streptosporangiales</taxon>
        <taxon>Nocardiopsidaceae</taxon>
        <taxon>Nocardiopsis</taxon>
    </lineage>
</organism>
<feature type="transmembrane region" description="Helical" evidence="1">
    <location>
        <begin position="128"/>
        <end position="149"/>
    </location>
</feature>
<name>A0ABT4TXQ0_9ACTN</name>
<proteinExistence type="predicted"/>
<dbReference type="SUPFAM" id="SSF50998">
    <property type="entry name" value="Quinoprotein alcohol dehydrogenase-like"/>
    <property type="match status" value="1"/>
</dbReference>
<keyword evidence="1" id="KW-0472">Membrane</keyword>
<comment type="caution">
    <text evidence="3">The sequence shown here is derived from an EMBL/GenBank/DDBJ whole genome shotgun (WGS) entry which is preliminary data.</text>
</comment>
<reference evidence="3 4" key="1">
    <citation type="submission" date="2023-01" db="EMBL/GenBank/DDBJ databases">
        <title>Draft genome sequence of Nocardiopsis sp. RSe5-2 isolated from halophytes.</title>
        <authorList>
            <person name="Duangmal K."/>
            <person name="Chantavorakit T."/>
        </authorList>
    </citation>
    <scope>NUCLEOTIDE SEQUENCE [LARGE SCALE GENOMIC DNA]</scope>
    <source>
        <strain evidence="3 4">RSe5-2</strain>
    </source>
</reference>
<feature type="transmembrane region" description="Helical" evidence="1">
    <location>
        <begin position="12"/>
        <end position="40"/>
    </location>
</feature>
<evidence type="ECO:0000256" key="1">
    <source>
        <dbReference type="SAM" id="Phobius"/>
    </source>
</evidence>